<sequence>MNETFQEKFPHIRLTLSKIRSLKQEPVMVSMAYMYCEKLVLQGKLNKQTHKLCVGTCMLLAAKISSNLCRNDVKQLISKLEERFQFNRRDLIGFEFTVLVALELALYLLESQCCLITDASRSSYSLAHLPLHPGALAPRCCGTHVGPGVTPGPAVRVRWPPWLVLLLLPTLAS</sequence>
<reference evidence="2 3" key="1">
    <citation type="journal article" date="2019" name="Mol. Ecol. Resour.">
        <title>Improving Illumina assemblies with Hi-C and long reads: an example with the North African dromedary.</title>
        <authorList>
            <person name="Elbers J.P."/>
            <person name="Rogers M.F."/>
            <person name="Perelman P.L."/>
            <person name="Proskuryakova A.A."/>
            <person name="Serdyukova N.A."/>
            <person name="Johnson W.E."/>
            <person name="Horin P."/>
            <person name="Corander J."/>
            <person name="Murphy D."/>
            <person name="Burger P.A."/>
        </authorList>
    </citation>
    <scope>NUCLEOTIDE SEQUENCE [LARGE SCALE GENOMIC DNA]</scope>
    <source>
        <strain evidence="2">Drom800</strain>
        <tissue evidence="2">Blood</tissue>
    </source>
</reference>
<dbReference type="Gene3D" id="1.10.472.10">
    <property type="entry name" value="Cyclin-like"/>
    <property type="match status" value="1"/>
</dbReference>
<dbReference type="InterPro" id="IPR006671">
    <property type="entry name" value="Cyclin_N"/>
</dbReference>
<feature type="domain" description="Cyclin N-terminal" evidence="1">
    <location>
        <begin position="23"/>
        <end position="105"/>
    </location>
</feature>
<dbReference type="EMBL" id="JWIN03000006">
    <property type="protein sequence ID" value="KAB1277910.1"/>
    <property type="molecule type" value="Genomic_DNA"/>
</dbReference>
<dbReference type="Proteomes" id="UP000299084">
    <property type="component" value="Unassembled WGS sequence"/>
</dbReference>
<gene>
    <name evidence="2" type="ORF">Cadr_000005413</name>
</gene>
<dbReference type="AlphaFoldDB" id="A0A5N4E3P7"/>
<accession>A0A5N4E3P7</accession>
<protein>
    <submittedName>
        <fullName evidence="2">CDK5 and ABL1 enzyme substrate 2</fullName>
    </submittedName>
</protein>
<dbReference type="PANTHER" id="PTHR22896">
    <property type="entry name" value="CDK5 AND ABL1 ENZYME SUBSTRATE 1"/>
    <property type="match status" value="1"/>
</dbReference>
<evidence type="ECO:0000313" key="3">
    <source>
        <dbReference type="Proteomes" id="UP000299084"/>
    </source>
</evidence>
<dbReference type="InterPro" id="IPR012388">
    <property type="entry name" value="CABLES1/2"/>
</dbReference>
<evidence type="ECO:0000313" key="2">
    <source>
        <dbReference type="EMBL" id="KAB1277910.1"/>
    </source>
</evidence>
<comment type="caution">
    <text evidence="2">The sequence shown here is derived from an EMBL/GenBank/DDBJ whole genome shotgun (WGS) entry which is preliminary data.</text>
</comment>
<proteinExistence type="predicted"/>
<dbReference type="PANTHER" id="PTHR22896:SF3">
    <property type="entry name" value="CDK5 AND ABL1 ENZYME SUBSTRATE 2"/>
    <property type="match status" value="1"/>
</dbReference>
<organism evidence="2 3">
    <name type="scientific">Camelus dromedarius</name>
    <name type="common">Dromedary</name>
    <name type="synonym">Arabian camel</name>
    <dbReference type="NCBI Taxonomy" id="9838"/>
    <lineage>
        <taxon>Eukaryota</taxon>
        <taxon>Metazoa</taxon>
        <taxon>Chordata</taxon>
        <taxon>Craniata</taxon>
        <taxon>Vertebrata</taxon>
        <taxon>Euteleostomi</taxon>
        <taxon>Mammalia</taxon>
        <taxon>Eutheria</taxon>
        <taxon>Laurasiatheria</taxon>
        <taxon>Artiodactyla</taxon>
        <taxon>Tylopoda</taxon>
        <taxon>Camelidae</taxon>
        <taxon>Camelus</taxon>
    </lineage>
</organism>
<dbReference type="Pfam" id="PF00134">
    <property type="entry name" value="Cyclin_N"/>
    <property type="match status" value="1"/>
</dbReference>
<name>A0A5N4E3P7_CAMDR</name>
<keyword evidence="3" id="KW-1185">Reference proteome</keyword>
<dbReference type="InterPro" id="IPR036915">
    <property type="entry name" value="Cyclin-like_sf"/>
</dbReference>
<dbReference type="GO" id="GO:0051726">
    <property type="term" value="P:regulation of cell cycle"/>
    <property type="evidence" value="ECO:0007669"/>
    <property type="project" value="InterPro"/>
</dbReference>
<evidence type="ECO:0000259" key="1">
    <source>
        <dbReference type="Pfam" id="PF00134"/>
    </source>
</evidence>
<dbReference type="SUPFAM" id="SSF47954">
    <property type="entry name" value="Cyclin-like"/>
    <property type="match status" value="1"/>
</dbReference>